<evidence type="ECO:0000313" key="2">
    <source>
        <dbReference type="Proteomes" id="UP000003919"/>
    </source>
</evidence>
<reference evidence="1 2" key="1">
    <citation type="journal article" date="2011" name="J. Bacteriol.">
        <title>Complete genome sequence of Algoriphagus sp. PR1, bacterial prey of a colony-forming choanoflagellate.</title>
        <authorList>
            <person name="Alegado R.A."/>
            <person name="Ferriera S."/>
            <person name="Nusbaum C."/>
            <person name="Young S.K."/>
            <person name="Zeng Q."/>
            <person name="Imamovic A."/>
            <person name="Fairclough S.R."/>
            <person name="King N."/>
        </authorList>
    </citation>
    <scope>NUCLEOTIDE SEQUENCE [LARGE SCALE GENOMIC DNA]</scope>
    <source>
        <strain evidence="1 2">PR1</strain>
    </source>
</reference>
<name>A3I0Y7_9BACT</name>
<evidence type="ECO:0008006" key="3">
    <source>
        <dbReference type="Google" id="ProtNLM"/>
    </source>
</evidence>
<accession>A3I0Y7</accession>
<dbReference type="AlphaFoldDB" id="A3I0Y7"/>
<dbReference type="RefSeq" id="WP_008201993.1">
    <property type="nucleotide sequence ID" value="NZ_CM001023.1"/>
</dbReference>
<dbReference type="eggNOG" id="ENOG50330AX">
    <property type="taxonomic scope" value="Bacteria"/>
</dbReference>
<dbReference type="STRING" id="388413.ALPR1_15929"/>
<evidence type="ECO:0000313" key="1">
    <source>
        <dbReference type="EMBL" id="EAZ80133.1"/>
    </source>
</evidence>
<protein>
    <recommendedName>
        <fullName evidence="3">Lipoprotein</fullName>
    </recommendedName>
</protein>
<keyword evidence="2" id="KW-1185">Reference proteome</keyword>
<organism evidence="1 2">
    <name type="scientific">Algoriphagus machipongonensis</name>
    <dbReference type="NCBI Taxonomy" id="388413"/>
    <lineage>
        <taxon>Bacteria</taxon>
        <taxon>Pseudomonadati</taxon>
        <taxon>Bacteroidota</taxon>
        <taxon>Cytophagia</taxon>
        <taxon>Cytophagales</taxon>
        <taxon>Cyclobacteriaceae</taxon>
        <taxon>Algoriphagus</taxon>
    </lineage>
</organism>
<sequence>MYNRFSFILIGFVFSALLSCKPEKERKAHEVIKKAIKAHGGQKTWGQLELLNFKKKTTLFTEDGGVESEMMQDIQFRLIPYFEGSVSWENDGLKHLFTFDGATSSYFVGENAVQNQDFLNSKKKDFDALFYVIAQPWKLLEEGALMTYEGQKVIASGVSAEVVKVDYGPEQDLWWYYFDPVTFEMLGNEVQLSDHRSFVENNSMVKENPFLFYGERTSYRVDGKGNKLYVRAKYEYSDFEILLKEN</sequence>
<comment type="caution">
    <text evidence="1">The sequence shown here is derived from an EMBL/GenBank/DDBJ whole genome shotgun (WGS) entry which is preliminary data.</text>
</comment>
<dbReference type="PROSITE" id="PS51257">
    <property type="entry name" value="PROKAR_LIPOPROTEIN"/>
    <property type="match status" value="1"/>
</dbReference>
<proteinExistence type="predicted"/>
<dbReference type="OrthoDB" id="1420384at2"/>
<dbReference type="HOGENOM" id="CLU_1127227_0_0_10"/>
<dbReference type="EMBL" id="AAXU02000001">
    <property type="protein sequence ID" value="EAZ80133.1"/>
    <property type="molecule type" value="Genomic_DNA"/>
</dbReference>
<dbReference type="Proteomes" id="UP000003919">
    <property type="component" value="Unassembled WGS sequence"/>
</dbReference>
<gene>
    <name evidence="1" type="ORF">ALPR1_15929</name>
</gene>